<evidence type="ECO:0000313" key="2">
    <source>
        <dbReference type="Proteomes" id="UP001201549"/>
    </source>
</evidence>
<keyword evidence="2" id="KW-1185">Reference proteome</keyword>
<evidence type="ECO:0008006" key="3">
    <source>
        <dbReference type="Google" id="ProtNLM"/>
    </source>
</evidence>
<dbReference type="EMBL" id="JAKOGG010000001">
    <property type="protein sequence ID" value="MCS4554847.1"/>
    <property type="molecule type" value="Genomic_DNA"/>
</dbReference>
<proteinExistence type="predicted"/>
<dbReference type="Proteomes" id="UP001201549">
    <property type="component" value="Unassembled WGS sequence"/>
</dbReference>
<name>A0ABT2FF34_9GAMM</name>
<protein>
    <recommendedName>
        <fullName evidence="3">FidL-like membrane protein</fullName>
    </recommendedName>
</protein>
<comment type="caution">
    <text evidence="1">The sequence shown here is derived from an EMBL/GenBank/DDBJ whole genome shotgun (WGS) entry which is preliminary data.</text>
</comment>
<accession>A0ABT2FF34</accession>
<reference evidence="2" key="1">
    <citation type="submission" date="2023-07" db="EMBL/GenBank/DDBJ databases">
        <title>Shewanella mangrovi sp. nov., an acetaldehyde- degrading bacterium isolated from mangrove sediment.</title>
        <authorList>
            <person name="Liu Y."/>
        </authorList>
    </citation>
    <scope>NUCLEOTIDE SEQUENCE [LARGE SCALE GENOMIC DNA]</scope>
    <source>
        <strain evidence="2">C32</strain>
    </source>
</reference>
<organism evidence="1 2">
    <name type="scientific">Shewanella electrica</name>
    <dbReference type="NCBI Taxonomy" id="515560"/>
    <lineage>
        <taxon>Bacteria</taxon>
        <taxon>Pseudomonadati</taxon>
        <taxon>Pseudomonadota</taxon>
        <taxon>Gammaproteobacteria</taxon>
        <taxon>Alteromonadales</taxon>
        <taxon>Shewanellaceae</taxon>
        <taxon>Shewanella</taxon>
    </lineage>
</organism>
<sequence>MNKAWIWLVLVLAVVLAVVRLSIGQQQPETQLLLNCSSELYDHQQGGNSRQYFMLMDVQAQNHNVVLNYRYFSTDGQPLGSVKLGGTIKRRPAGAAYDISITHKDEQLLQDVKPSHMDYLSYISNLNLTNKASHPMVIEMLDTDEQQHYAVIRSQPGNAVYGCRLQD</sequence>
<evidence type="ECO:0000313" key="1">
    <source>
        <dbReference type="EMBL" id="MCS4554847.1"/>
    </source>
</evidence>
<dbReference type="RefSeq" id="WP_238894125.1">
    <property type="nucleotide sequence ID" value="NZ_JAKOGG010000001.1"/>
</dbReference>
<gene>
    <name evidence="1" type="ORF">L9G74_00160</name>
</gene>